<sequence>MIIHKRILLFCFFCFNLAAYAQVEIPRTTNTGPIIKAEESETTGFPILKKEETETESRFLKDKPKPIDLRENPNNLLTAGDVIKEKWKKDREIKEEYKFDQSLGNVVTKGKFVEVYCRDHEYVDGDKVQIFVNGELVARSISLHAGFQPVLVTLQDGFNSIEFVALNQGTSGPNTAELRVLSEKGEQLAVKEWNLLTGAKAQLIVVKN</sequence>
<keyword evidence="3" id="KW-1185">Reference proteome</keyword>
<evidence type="ECO:0008006" key="4">
    <source>
        <dbReference type="Google" id="ProtNLM"/>
    </source>
</evidence>
<protein>
    <recommendedName>
        <fullName evidence="4">Secreted protein</fullName>
    </recommendedName>
</protein>
<feature type="chain" id="PRO_5040914404" description="Secreted protein" evidence="1">
    <location>
        <begin position="22"/>
        <end position="208"/>
    </location>
</feature>
<evidence type="ECO:0000313" key="2">
    <source>
        <dbReference type="EMBL" id="MCG9972400.1"/>
    </source>
</evidence>
<dbReference type="RefSeq" id="WP_240099621.1">
    <property type="nucleotide sequence ID" value="NZ_JAJSON010000025.1"/>
</dbReference>
<dbReference type="EMBL" id="JAJSON010000025">
    <property type="protein sequence ID" value="MCG9972400.1"/>
    <property type="molecule type" value="Genomic_DNA"/>
</dbReference>
<feature type="signal peptide" evidence="1">
    <location>
        <begin position="1"/>
        <end position="21"/>
    </location>
</feature>
<organism evidence="2 3">
    <name type="scientific">Christiangramia crocea</name>
    <dbReference type="NCBI Taxonomy" id="2904124"/>
    <lineage>
        <taxon>Bacteria</taxon>
        <taxon>Pseudomonadati</taxon>
        <taxon>Bacteroidota</taxon>
        <taxon>Flavobacteriia</taxon>
        <taxon>Flavobacteriales</taxon>
        <taxon>Flavobacteriaceae</taxon>
        <taxon>Christiangramia</taxon>
    </lineage>
</organism>
<reference evidence="2" key="1">
    <citation type="submission" date="2021-12" db="EMBL/GenBank/DDBJ databases">
        <title>Description of Gramella crocea sp. nov., a new bacterium isolated from activated sludge.</title>
        <authorList>
            <person name="Zhang X."/>
        </authorList>
    </citation>
    <scope>NUCLEOTIDE SEQUENCE</scope>
    <source>
        <strain evidence="2">YB25</strain>
    </source>
</reference>
<gene>
    <name evidence="2" type="ORF">LU635_12190</name>
</gene>
<accession>A0A9X1UYB2</accession>
<keyword evidence="1" id="KW-0732">Signal</keyword>
<evidence type="ECO:0000256" key="1">
    <source>
        <dbReference type="SAM" id="SignalP"/>
    </source>
</evidence>
<name>A0A9X1UYB2_9FLAO</name>
<comment type="caution">
    <text evidence="2">The sequence shown here is derived from an EMBL/GenBank/DDBJ whole genome shotgun (WGS) entry which is preliminary data.</text>
</comment>
<evidence type="ECO:0000313" key="3">
    <source>
        <dbReference type="Proteomes" id="UP001139344"/>
    </source>
</evidence>
<dbReference type="Proteomes" id="UP001139344">
    <property type="component" value="Unassembled WGS sequence"/>
</dbReference>
<dbReference type="AlphaFoldDB" id="A0A9X1UYB2"/>
<proteinExistence type="predicted"/>